<evidence type="ECO:0007829" key="7">
    <source>
        <dbReference type="PDB" id="8GZU"/>
    </source>
</evidence>
<dbReference type="EMDB" id="EMD-34373"/>
<proteinExistence type="evidence at protein level"/>
<dbReference type="GeneID" id="7838613"/>
<dbReference type="AlphaFoldDB" id="I7MKT6"/>
<dbReference type="InParanoid" id="I7MKT6"/>
<reference evidence="4 5" key="4">
    <citation type="journal article" date="2023" name="Nature">
        <title>Structural basis of mitochondrial membrane bending by the I-II-III&lt;sub&gt;2&lt;/sub&gt;-IV&lt;sub&gt;2&lt;/sub&gt; supercomplex.</title>
        <authorList>
            <person name="Muhleip A."/>
            <person name="Flygaard R.K."/>
            <person name="Baradaran R."/>
            <person name="Haapanen O."/>
            <person name="Gruhl T."/>
            <person name="Tobiasson V."/>
            <person name="Marechal A."/>
            <person name="Sharma V."/>
            <person name="Amunts A."/>
        </authorList>
    </citation>
    <scope>STRUCTURE BY ELECTRON MICROSCOPY (2.60 ANGSTROMS)</scope>
</reference>
<reference evidence="6 7" key="3">
    <citation type="journal article" date="2023" name="Nat. Commun.">
        <title>Structures of Tetrahymena thermophila respiratory megacomplexes on the tubular mitochondrial cristae.</title>
        <authorList>
            <person name="Han F."/>
            <person name="Hu Y."/>
            <person name="Wu M."/>
            <person name="He Z."/>
            <person name="Tian H."/>
            <person name="Zhou L."/>
        </authorList>
    </citation>
    <scope>STRUCTURE BY ELECTRON MICROSCOPY (2.96 ANGSTROMS)</scope>
</reference>
<dbReference type="EMDB" id="EMD-16184"/>
<dbReference type="Proteomes" id="UP000009168">
    <property type="component" value="Unassembled WGS sequence"/>
</dbReference>
<dbReference type="OMA" id="RNGYFIN"/>
<evidence type="ECO:0007829" key="6">
    <source>
        <dbReference type="PDB" id="8GYM"/>
    </source>
</evidence>
<evidence type="ECO:0007829" key="5">
    <source>
        <dbReference type="PDB" id="8BQS"/>
    </source>
</evidence>
<evidence type="ECO:0007829" key="3">
    <source>
        <dbReference type="PDB" id="7W5Z"/>
    </source>
</evidence>
<reference evidence="3" key="2">
    <citation type="journal article" date="2022" name="Science">
        <title>Structures of &lt;i&gt;Tetrahymena&lt;/i&gt;'s respiratory chain reveal the diversity of eukaryotic core metabolism.</title>
        <authorList>
            <person name="Zhou L."/>
            <person name="Maldonado M."/>
            <person name="Padavannil A."/>
            <person name="Guo F."/>
            <person name="Letts J.A."/>
        </authorList>
    </citation>
    <scope>STRUCTURE BY ELECTRON MICROSCOPY (3.02 ANGSTROMS)</scope>
</reference>
<dbReference type="RefSeq" id="XP_001020529.2">
    <property type="nucleotide sequence ID" value="XM_001020529.3"/>
</dbReference>
<dbReference type="PDB" id="8BQS">
    <property type="method" value="EM"/>
    <property type="resolution" value="2.90 A"/>
    <property type="chains" value="EI/Ei=1-173"/>
</dbReference>
<dbReference type="HOGENOM" id="CLU_1672653_0_0_1"/>
<dbReference type="KEGG" id="tet:TTHERM_00218570"/>
<dbReference type="EMDB" id="EMD-32325"/>
<dbReference type="PDB" id="8GYM">
    <property type="method" value="EM"/>
    <property type="resolution" value="2.96 A"/>
    <property type="chains" value="R/r=1-173"/>
</dbReference>
<dbReference type="EMDB" id="EMD-34403"/>
<dbReference type="EMBL" id="GG662621">
    <property type="protein sequence ID" value="EAS00284.2"/>
    <property type="molecule type" value="Genomic_DNA"/>
</dbReference>
<keyword evidence="2" id="KW-1185">Reference proteome</keyword>
<dbReference type="PDB" id="7W5Z">
    <property type="method" value="EM"/>
    <property type="resolution" value="3.02 A"/>
    <property type="chains" value="R/r=1-173"/>
</dbReference>
<dbReference type="PDB" id="8GZU">
    <property type="method" value="EM"/>
    <property type="resolution" value="4.18 A"/>
    <property type="chains" value="17/72/R/r=1-173"/>
</dbReference>
<evidence type="ECO:0000313" key="2">
    <source>
        <dbReference type="Proteomes" id="UP000009168"/>
    </source>
</evidence>
<evidence type="ECO:0007829" key="4">
    <source>
        <dbReference type="PDB" id="8B6H"/>
    </source>
</evidence>
<accession>I7MKT6</accession>
<organism evidence="1 2">
    <name type="scientific">Tetrahymena thermophila (strain SB210)</name>
    <dbReference type="NCBI Taxonomy" id="312017"/>
    <lineage>
        <taxon>Eukaryota</taxon>
        <taxon>Sar</taxon>
        <taxon>Alveolata</taxon>
        <taxon>Ciliophora</taxon>
        <taxon>Intramacronucleata</taxon>
        <taxon>Oligohymenophorea</taxon>
        <taxon>Hymenostomatida</taxon>
        <taxon>Tetrahymenina</taxon>
        <taxon>Tetrahymenidae</taxon>
        <taxon>Tetrahymena</taxon>
    </lineage>
</organism>
<evidence type="ECO:0000313" key="1">
    <source>
        <dbReference type="EMBL" id="EAS00284.2"/>
    </source>
</evidence>
<dbReference type="eggNOG" id="ENOG502SSQX">
    <property type="taxonomic scope" value="Eukaryota"/>
</dbReference>
<dbReference type="STRING" id="312017.I7MKT6"/>
<keyword evidence="3 4" id="KW-0002">3D-structure</keyword>
<gene>
    <name evidence="1" type="ORF">TTHERM_00218570</name>
</gene>
<sequence>MVFEFLFYNQQHKTRNGYFINHDNLMLASLEERKKLIFYFIANQVPEKLDPVDRVKFNEELSDNLSTKARLIGSLTGLIGLVGFPYISTRIYSRPVLNIGLSLLICPFLYYVGNQLTYSVWEPKFIANNNTVCELSKKYNFTVFDFAQAKKEAHLKALRTELVSDNLLYSPGI</sequence>
<dbReference type="PDB" id="8B6H">
    <property type="method" value="EM"/>
    <property type="resolution" value="2.60 A"/>
    <property type="chains" value="EI/Ei=1-173"/>
</dbReference>
<reference evidence="2" key="1">
    <citation type="journal article" date="2006" name="PLoS Biol.">
        <title>Macronuclear genome sequence of the ciliate Tetrahymena thermophila, a model eukaryote.</title>
        <authorList>
            <person name="Eisen J.A."/>
            <person name="Coyne R.S."/>
            <person name="Wu M."/>
            <person name="Wu D."/>
            <person name="Thiagarajan M."/>
            <person name="Wortman J.R."/>
            <person name="Badger J.H."/>
            <person name="Ren Q."/>
            <person name="Amedeo P."/>
            <person name="Jones K.M."/>
            <person name="Tallon L.J."/>
            <person name="Delcher A.L."/>
            <person name="Salzberg S.L."/>
            <person name="Silva J.C."/>
            <person name="Haas B.J."/>
            <person name="Majoros W.H."/>
            <person name="Farzad M."/>
            <person name="Carlton J.M."/>
            <person name="Smith R.K. Jr."/>
            <person name="Garg J."/>
            <person name="Pearlman R.E."/>
            <person name="Karrer K.M."/>
            <person name="Sun L."/>
            <person name="Manning G."/>
            <person name="Elde N.C."/>
            <person name="Turkewitz A.P."/>
            <person name="Asai D.J."/>
            <person name="Wilkes D.E."/>
            <person name="Wang Y."/>
            <person name="Cai H."/>
            <person name="Collins K."/>
            <person name="Stewart B.A."/>
            <person name="Lee S.R."/>
            <person name="Wilamowska K."/>
            <person name="Weinberg Z."/>
            <person name="Ruzzo W.L."/>
            <person name="Wloga D."/>
            <person name="Gaertig J."/>
            <person name="Frankel J."/>
            <person name="Tsao C.-C."/>
            <person name="Gorovsky M.A."/>
            <person name="Keeling P.J."/>
            <person name="Waller R.F."/>
            <person name="Patron N.J."/>
            <person name="Cherry J.M."/>
            <person name="Stover N.A."/>
            <person name="Krieger C.J."/>
            <person name="del Toro C."/>
            <person name="Ryder H.F."/>
            <person name="Williamson S.C."/>
            <person name="Barbeau R.A."/>
            <person name="Hamilton E.P."/>
            <person name="Orias E."/>
        </authorList>
    </citation>
    <scope>NUCLEOTIDE SEQUENCE [LARGE SCALE GENOMIC DNA]</scope>
    <source>
        <strain evidence="2">SB210</strain>
    </source>
</reference>
<dbReference type="OrthoDB" id="287107at2759"/>
<protein>
    <submittedName>
        <fullName evidence="1">Uncharacterized protein</fullName>
    </submittedName>
</protein>
<name>I7MKT6_TETTS</name>